<dbReference type="PANTHER" id="PTHR23519">
    <property type="entry name" value="AUTOPHAGY-RELATED PROTEIN 22"/>
    <property type="match status" value="1"/>
</dbReference>
<proteinExistence type="predicted"/>
<name>A0ABU9EAZ7_9BACT</name>
<keyword evidence="9" id="KW-1185">Reference proteome</keyword>
<feature type="transmembrane region" description="Helical" evidence="6">
    <location>
        <begin position="332"/>
        <end position="354"/>
    </location>
</feature>
<feature type="transmembrane region" description="Helical" evidence="6">
    <location>
        <begin position="278"/>
        <end position="299"/>
    </location>
</feature>
<dbReference type="InterPro" id="IPR020846">
    <property type="entry name" value="MFS_dom"/>
</dbReference>
<dbReference type="PANTHER" id="PTHR23519:SF1">
    <property type="entry name" value="AUTOPHAGY-RELATED PROTEIN 22"/>
    <property type="match status" value="1"/>
</dbReference>
<keyword evidence="2" id="KW-0813">Transport</keyword>
<feature type="transmembrane region" description="Helical" evidence="6">
    <location>
        <begin position="308"/>
        <end position="326"/>
    </location>
</feature>
<comment type="subcellular location">
    <subcellularLocation>
        <location evidence="1">Endomembrane system</location>
        <topology evidence="1">Multi-pass membrane protein</topology>
    </subcellularLocation>
</comment>
<dbReference type="SUPFAM" id="SSF103473">
    <property type="entry name" value="MFS general substrate transporter"/>
    <property type="match status" value="1"/>
</dbReference>
<keyword evidence="5 6" id="KW-0472">Membrane</keyword>
<feature type="transmembrane region" description="Helical" evidence="6">
    <location>
        <begin position="83"/>
        <end position="100"/>
    </location>
</feature>
<dbReference type="EMBL" id="JBBHLI010000008">
    <property type="protein sequence ID" value="MEK9501912.1"/>
    <property type="molecule type" value="Genomic_DNA"/>
</dbReference>
<dbReference type="PROSITE" id="PS50850">
    <property type="entry name" value="MFS"/>
    <property type="match status" value="1"/>
</dbReference>
<feature type="transmembrane region" description="Helical" evidence="6">
    <location>
        <begin position="397"/>
        <end position="416"/>
    </location>
</feature>
<keyword evidence="3 6" id="KW-0812">Transmembrane</keyword>
<dbReference type="InterPro" id="IPR036259">
    <property type="entry name" value="MFS_trans_sf"/>
</dbReference>
<accession>A0ABU9EAZ7</accession>
<feature type="domain" description="Major facilitator superfamily (MFS) profile" evidence="7">
    <location>
        <begin position="241"/>
        <end position="429"/>
    </location>
</feature>
<feature type="transmembrane region" description="Helical" evidence="6">
    <location>
        <begin position="106"/>
        <end position="127"/>
    </location>
</feature>
<feature type="transmembrane region" description="Helical" evidence="6">
    <location>
        <begin position="148"/>
        <end position="168"/>
    </location>
</feature>
<gene>
    <name evidence="8" type="ORF">WI372_13045</name>
</gene>
<evidence type="ECO:0000313" key="8">
    <source>
        <dbReference type="EMBL" id="MEK9501912.1"/>
    </source>
</evidence>
<dbReference type="Proteomes" id="UP001484239">
    <property type="component" value="Unassembled WGS sequence"/>
</dbReference>
<evidence type="ECO:0000256" key="5">
    <source>
        <dbReference type="ARBA" id="ARBA00023136"/>
    </source>
</evidence>
<dbReference type="InterPro" id="IPR050495">
    <property type="entry name" value="ATG22/LtaA_families"/>
</dbReference>
<evidence type="ECO:0000256" key="6">
    <source>
        <dbReference type="SAM" id="Phobius"/>
    </source>
</evidence>
<comment type="caution">
    <text evidence="8">The sequence shown here is derived from an EMBL/GenBank/DDBJ whole genome shotgun (WGS) entry which is preliminary data.</text>
</comment>
<dbReference type="Gene3D" id="1.20.1250.20">
    <property type="entry name" value="MFS general substrate transporter like domains"/>
    <property type="match status" value="2"/>
</dbReference>
<sequence>MTSQRDARKAVQGWALYDFANSAYTTLIVTFIYSVYFTQQIAPDGITGTALWSRGVTVTAVLVALLSPVLGALADRGGLRRPLLLASTAITVVGVAALFLPGPGEVALALGIFIVSNVAYELCGVFYNSYLPEIAPPDKIGRVSGYGWALGYLGGLLAMAVALVVFVLPDPPHFGLDASTGEHIRATTLLVAGWFGVLSIPMFLWVKEPRPVAARPAVGALVRGAFAQLGATFGELRRYRQIVRLLAARMVYNDGLVTIFAFGPIFAAETFGFTLTEVMYWGLALNVTAGLGAFAMGFLDDRLGGRRTLFVTLVGLFVGALWAVTADSKTSLYLAGLWVGIFVGPNQAASRSLLGRFVPREKETEFFGFFAFSGKAIAFMGPLLLGIVTEVTGSQRWGMATILAFFVIGGLLLATVDEAEGRATARGPG</sequence>
<evidence type="ECO:0000259" key="7">
    <source>
        <dbReference type="PROSITE" id="PS50850"/>
    </source>
</evidence>
<dbReference type="InterPro" id="IPR024671">
    <property type="entry name" value="Atg22-like"/>
</dbReference>
<dbReference type="Pfam" id="PF11700">
    <property type="entry name" value="ATG22"/>
    <property type="match status" value="1"/>
</dbReference>
<reference evidence="8 9" key="1">
    <citation type="submission" date="2024-02" db="EMBL/GenBank/DDBJ databases">
        <title>A novel Gemmatimonadota bacterium.</title>
        <authorList>
            <person name="Du Z.-J."/>
            <person name="Ye Y.-Q."/>
        </authorList>
    </citation>
    <scope>NUCLEOTIDE SEQUENCE [LARGE SCALE GENOMIC DNA]</scope>
    <source>
        <strain evidence="8 9">DH-20</strain>
    </source>
</reference>
<feature type="transmembrane region" description="Helical" evidence="6">
    <location>
        <begin position="51"/>
        <end position="71"/>
    </location>
</feature>
<feature type="transmembrane region" description="Helical" evidence="6">
    <location>
        <begin position="366"/>
        <end position="385"/>
    </location>
</feature>
<evidence type="ECO:0000256" key="1">
    <source>
        <dbReference type="ARBA" id="ARBA00004127"/>
    </source>
</evidence>
<feature type="transmembrane region" description="Helical" evidence="6">
    <location>
        <begin position="21"/>
        <end position="39"/>
    </location>
</feature>
<organism evidence="8 9">
    <name type="scientific">Gaopeijia maritima</name>
    <dbReference type="NCBI Taxonomy" id="3119007"/>
    <lineage>
        <taxon>Bacteria</taxon>
        <taxon>Pseudomonadati</taxon>
        <taxon>Gemmatimonadota</taxon>
        <taxon>Longimicrobiia</taxon>
        <taxon>Gaopeijiales</taxon>
        <taxon>Gaopeijiaceae</taxon>
        <taxon>Gaopeijia</taxon>
    </lineage>
</organism>
<evidence type="ECO:0000256" key="3">
    <source>
        <dbReference type="ARBA" id="ARBA00022692"/>
    </source>
</evidence>
<evidence type="ECO:0000256" key="4">
    <source>
        <dbReference type="ARBA" id="ARBA00022989"/>
    </source>
</evidence>
<protein>
    <submittedName>
        <fullName evidence="8">MFS transporter</fullName>
    </submittedName>
</protein>
<evidence type="ECO:0000313" key="9">
    <source>
        <dbReference type="Proteomes" id="UP001484239"/>
    </source>
</evidence>
<evidence type="ECO:0000256" key="2">
    <source>
        <dbReference type="ARBA" id="ARBA00022448"/>
    </source>
</evidence>
<dbReference type="RefSeq" id="WP_405287258.1">
    <property type="nucleotide sequence ID" value="NZ_JBBHLI010000008.1"/>
</dbReference>
<feature type="transmembrane region" description="Helical" evidence="6">
    <location>
        <begin position="188"/>
        <end position="206"/>
    </location>
</feature>
<feature type="transmembrane region" description="Helical" evidence="6">
    <location>
        <begin position="246"/>
        <end position="266"/>
    </location>
</feature>
<keyword evidence="4 6" id="KW-1133">Transmembrane helix</keyword>